<feature type="transmembrane region" description="Helical" evidence="2">
    <location>
        <begin position="145"/>
        <end position="167"/>
    </location>
</feature>
<keyword evidence="2" id="KW-0472">Membrane</keyword>
<proteinExistence type="predicted"/>
<feature type="transmembrane region" description="Helical" evidence="2">
    <location>
        <begin position="237"/>
        <end position="256"/>
    </location>
</feature>
<sequence>MSSPHALRTPRGRRRFVTPATAVPALAVPVLFLAVAVPAWAQTPGSGYGRTGEAAGAVLTNPLTISLGIVAVVASAVVAGTATLGFLSPPSRRSVLVVQGGAAVAVPVLVINWLIGGLTALAAFPQAAGVLLAAVMFARGCQTSSAVIGLLLIGALGYNATIGHVGWHVGLAAVHMVAAVTWLGSAVSVATPACGARFTVLRRHTLVFAISATVAVAAAALEAVAKGMRFDGVTFGSLTGQLVIVQALGMTVAISTGLCRPGAIGGRVVAVAAGLVFTAGTVIAVQTPAPVPADTGRPLLRTVALAGQDVPVVVVPQRPGRNLVHVGVPGALVGGVSADERAGAPGGWAMVDLPAGTDVLTVEADGEQVPLRLDLGSDPAPPALVAGLAGPDGPECLSAVVGAMVGGVSDLPAACPADKLSAQDAVALRATVRFLADRDVALYLVSDGSGRSKAAATVVRDAAAAHGLRVDDRLNPADAVVVVAGWEGGRRRLTDELFGRSTVGGTYTAPWLATGSVLGRRTSAVTTLDFDPRAVPAQRYLADLRAAGVTLLASPAGFREWSAPTDRDEAIAGPRIFTAVQVAVIPAAVGGTDHRTTAPWLPGGALTPVTPPLPT</sequence>
<evidence type="ECO:0000313" key="4">
    <source>
        <dbReference type="Proteomes" id="UP001299970"/>
    </source>
</evidence>
<protein>
    <recommendedName>
        <fullName evidence="5">Copper transport protein</fullName>
    </recommendedName>
</protein>
<evidence type="ECO:0000256" key="1">
    <source>
        <dbReference type="SAM" id="MobiDB-lite"/>
    </source>
</evidence>
<dbReference type="Proteomes" id="UP001299970">
    <property type="component" value="Unassembled WGS sequence"/>
</dbReference>
<organism evidence="3 4">
    <name type="scientific">Pseudonocardia alaniniphila</name>
    <dbReference type="NCBI Taxonomy" id="75291"/>
    <lineage>
        <taxon>Bacteria</taxon>
        <taxon>Bacillati</taxon>
        <taxon>Actinomycetota</taxon>
        <taxon>Actinomycetes</taxon>
        <taxon>Pseudonocardiales</taxon>
        <taxon>Pseudonocardiaceae</taxon>
        <taxon>Pseudonocardia</taxon>
    </lineage>
</organism>
<keyword evidence="4" id="KW-1185">Reference proteome</keyword>
<keyword evidence="2" id="KW-1133">Transmembrane helix</keyword>
<dbReference type="EMBL" id="JAKXMK010000003">
    <property type="protein sequence ID" value="MCH6164627.1"/>
    <property type="molecule type" value="Genomic_DNA"/>
</dbReference>
<name>A0ABS9T7Y5_9PSEU</name>
<feature type="transmembrane region" description="Helical" evidence="2">
    <location>
        <begin position="121"/>
        <end position="138"/>
    </location>
</feature>
<evidence type="ECO:0000256" key="2">
    <source>
        <dbReference type="SAM" id="Phobius"/>
    </source>
</evidence>
<gene>
    <name evidence="3" type="ORF">MMF94_02930</name>
</gene>
<evidence type="ECO:0008006" key="5">
    <source>
        <dbReference type="Google" id="ProtNLM"/>
    </source>
</evidence>
<feature type="transmembrane region" description="Helical" evidence="2">
    <location>
        <begin position="94"/>
        <end position="115"/>
    </location>
</feature>
<evidence type="ECO:0000313" key="3">
    <source>
        <dbReference type="EMBL" id="MCH6164627.1"/>
    </source>
</evidence>
<reference evidence="3 4" key="1">
    <citation type="submission" date="2022-03" db="EMBL/GenBank/DDBJ databases">
        <title>Pseudonocardia alaer sp. nov., a novel actinomycete isolated from reed forest soil.</title>
        <authorList>
            <person name="Wang L."/>
        </authorList>
    </citation>
    <scope>NUCLEOTIDE SEQUENCE [LARGE SCALE GENOMIC DNA]</scope>
    <source>
        <strain evidence="3 4">Y-16303</strain>
    </source>
</reference>
<feature type="transmembrane region" description="Helical" evidence="2">
    <location>
        <begin position="173"/>
        <end position="194"/>
    </location>
</feature>
<feature type="transmembrane region" description="Helical" evidence="2">
    <location>
        <begin position="206"/>
        <end position="225"/>
    </location>
</feature>
<keyword evidence="2" id="KW-0812">Transmembrane</keyword>
<comment type="caution">
    <text evidence="3">The sequence shown here is derived from an EMBL/GenBank/DDBJ whole genome shotgun (WGS) entry which is preliminary data.</text>
</comment>
<feature type="region of interest" description="Disordered" evidence="1">
    <location>
        <begin position="594"/>
        <end position="615"/>
    </location>
</feature>
<accession>A0ABS9T7Y5</accession>
<feature type="transmembrane region" description="Helical" evidence="2">
    <location>
        <begin position="65"/>
        <end position="87"/>
    </location>
</feature>
<feature type="transmembrane region" description="Helical" evidence="2">
    <location>
        <begin position="268"/>
        <end position="285"/>
    </location>
</feature>
<dbReference type="RefSeq" id="WP_241034664.1">
    <property type="nucleotide sequence ID" value="NZ_BAAAJF010000009.1"/>
</dbReference>